<sequence>MAEEDVGMVQRKEEVRIKTSGLMCRGDFNMVLNNEERRGCAISTSGISEFYDFVEVAALIDVLMHGKRFTWIDSGARWVIDDYQAWFIVRAKMDLD</sequence>
<proteinExistence type="predicted"/>
<dbReference type="InterPro" id="IPR036691">
    <property type="entry name" value="Endo/exonu/phosph_ase_sf"/>
</dbReference>
<evidence type="ECO:0000313" key="1">
    <source>
        <dbReference type="EMBL" id="KAK8595872.1"/>
    </source>
</evidence>
<evidence type="ECO:0000313" key="2">
    <source>
        <dbReference type="Proteomes" id="UP001472677"/>
    </source>
</evidence>
<accession>A0ABR2G5L9</accession>
<dbReference type="SUPFAM" id="SSF56219">
    <property type="entry name" value="DNase I-like"/>
    <property type="match status" value="1"/>
</dbReference>
<organism evidence="1 2">
    <name type="scientific">Hibiscus sabdariffa</name>
    <name type="common">roselle</name>
    <dbReference type="NCBI Taxonomy" id="183260"/>
    <lineage>
        <taxon>Eukaryota</taxon>
        <taxon>Viridiplantae</taxon>
        <taxon>Streptophyta</taxon>
        <taxon>Embryophyta</taxon>
        <taxon>Tracheophyta</taxon>
        <taxon>Spermatophyta</taxon>
        <taxon>Magnoliopsida</taxon>
        <taxon>eudicotyledons</taxon>
        <taxon>Gunneridae</taxon>
        <taxon>Pentapetalae</taxon>
        <taxon>rosids</taxon>
        <taxon>malvids</taxon>
        <taxon>Malvales</taxon>
        <taxon>Malvaceae</taxon>
        <taxon>Malvoideae</taxon>
        <taxon>Hibiscus</taxon>
    </lineage>
</organism>
<keyword evidence="2" id="KW-1185">Reference proteome</keyword>
<protein>
    <submittedName>
        <fullName evidence="1">Uncharacterized protein</fullName>
    </submittedName>
</protein>
<dbReference type="EMBL" id="JBBPBM010000002">
    <property type="protein sequence ID" value="KAK8595872.1"/>
    <property type="molecule type" value="Genomic_DNA"/>
</dbReference>
<name>A0ABR2G5L9_9ROSI</name>
<comment type="caution">
    <text evidence="1">The sequence shown here is derived from an EMBL/GenBank/DDBJ whole genome shotgun (WGS) entry which is preliminary data.</text>
</comment>
<reference evidence="1 2" key="1">
    <citation type="journal article" date="2024" name="G3 (Bethesda)">
        <title>Genome assembly of Hibiscus sabdariffa L. provides insights into metabolisms of medicinal natural products.</title>
        <authorList>
            <person name="Kim T."/>
        </authorList>
    </citation>
    <scope>NUCLEOTIDE SEQUENCE [LARGE SCALE GENOMIC DNA]</scope>
    <source>
        <strain evidence="1">TK-2024</strain>
        <tissue evidence="1">Old leaves</tissue>
    </source>
</reference>
<dbReference type="Proteomes" id="UP001472677">
    <property type="component" value="Unassembled WGS sequence"/>
</dbReference>
<gene>
    <name evidence="1" type="ORF">V6N12_064381</name>
</gene>